<dbReference type="SMART" id="SM00250">
    <property type="entry name" value="PLEC"/>
    <property type="match status" value="11"/>
</dbReference>
<keyword evidence="2" id="KW-0963">Cytoplasm</keyword>
<dbReference type="PROSITE" id="PS51460">
    <property type="entry name" value="GAR"/>
    <property type="match status" value="1"/>
</dbReference>
<feature type="coiled-coil region" evidence="7">
    <location>
        <begin position="1364"/>
        <end position="1453"/>
    </location>
</feature>
<gene>
    <name evidence="9" type="ORF">OFUS_LOCUS15259</name>
</gene>
<dbReference type="OrthoDB" id="2250192at2759"/>
<feature type="coiled-coil region" evidence="7">
    <location>
        <begin position="2060"/>
        <end position="2102"/>
    </location>
</feature>
<dbReference type="InterPro" id="IPR003108">
    <property type="entry name" value="GAR_dom"/>
</dbReference>
<keyword evidence="3" id="KW-0597">Phosphoprotein</keyword>
<dbReference type="SUPFAM" id="SSF75399">
    <property type="entry name" value="Plakin repeat"/>
    <property type="match status" value="5"/>
</dbReference>
<dbReference type="GO" id="GO:0005198">
    <property type="term" value="F:structural molecule activity"/>
    <property type="evidence" value="ECO:0007669"/>
    <property type="project" value="TreeGrafter"/>
</dbReference>
<dbReference type="GO" id="GO:0008017">
    <property type="term" value="F:microtubule binding"/>
    <property type="evidence" value="ECO:0007669"/>
    <property type="project" value="InterPro"/>
</dbReference>
<dbReference type="GO" id="GO:0005886">
    <property type="term" value="C:plasma membrane"/>
    <property type="evidence" value="ECO:0007669"/>
    <property type="project" value="UniProtKB-SubCell"/>
</dbReference>
<dbReference type="InterPro" id="IPR018247">
    <property type="entry name" value="EF_Hand_1_Ca_BS"/>
</dbReference>
<dbReference type="SMART" id="SM00150">
    <property type="entry name" value="SPEC"/>
    <property type="match status" value="17"/>
</dbReference>
<dbReference type="SUPFAM" id="SSF47473">
    <property type="entry name" value="EF-hand"/>
    <property type="match status" value="1"/>
</dbReference>
<feature type="compositionally biased region" description="Low complexity" evidence="8">
    <location>
        <begin position="3547"/>
        <end position="3567"/>
    </location>
</feature>
<dbReference type="PANTHER" id="PTHR23169">
    <property type="entry name" value="ENVOPLAKIN"/>
    <property type="match status" value="1"/>
</dbReference>
<dbReference type="InterPro" id="IPR035915">
    <property type="entry name" value="Plakin_repeat_sf"/>
</dbReference>
<dbReference type="PROSITE" id="PS50222">
    <property type="entry name" value="EF_HAND_2"/>
    <property type="match status" value="1"/>
</dbReference>
<dbReference type="Gene3D" id="1.20.58.60">
    <property type="match status" value="18"/>
</dbReference>
<keyword evidence="7" id="KW-0175">Coiled coil</keyword>
<dbReference type="GO" id="GO:0042060">
    <property type="term" value="P:wound healing"/>
    <property type="evidence" value="ECO:0007669"/>
    <property type="project" value="TreeGrafter"/>
</dbReference>
<evidence type="ECO:0000256" key="5">
    <source>
        <dbReference type="ARBA" id="ARBA00022837"/>
    </source>
</evidence>
<keyword evidence="4" id="KW-0677">Repeat</keyword>
<feature type="coiled-coil region" evidence="7">
    <location>
        <begin position="1481"/>
        <end position="1508"/>
    </location>
</feature>
<name>A0A8J1TRV6_OWEFU</name>
<dbReference type="SMART" id="SM00054">
    <property type="entry name" value="EFh"/>
    <property type="match status" value="2"/>
</dbReference>
<keyword evidence="5" id="KW-0106">Calcium</keyword>
<feature type="region of interest" description="Disordered" evidence="8">
    <location>
        <begin position="3366"/>
        <end position="3411"/>
    </location>
</feature>
<dbReference type="Pfam" id="PF00435">
    <property type="entry name" value="Spectrin"/>
    <property type="match status" value="9"/>
</dbReference>
<evidence type="ECO:0000313" key="9">
    <source>
        <dbReference type="EMBL" id="CAH1789989.1"/>
    </source>
</evidence>
<dbReference type="GO" id="GO:0005737">
    <property type="term" value="C:cytoplasm"/>
    <property type="evidence" value="ECO:0007669"/>
    <property type="project" value="TreeGrafter"/>
</dbReference>
<accession>A0A8J1TRV6</accession>
<feature type="compositionally biased region" description="Low complexity" evidence="8">
    <location>
        <begin position="3501"/>
        <end position="3514"/>
    </location>
</feature>
<dbReference type="Gene3D" id="3.30.920.20">
    <property type="entry name" value="Gas2-like domain"/>
    <property type="match status" value="1"/>
</dbReference>
<evidence type="ECO:0000256" key="1">
    <source>
        <dbReference type="ARBA" id="ARBA00004245"/>
    </source>
</evidence>
<dbReference type="Pfam" id="PF02187">
    <property type="entry name" value="GAS2"/>
    <property type="match status" value="1"/>
</dbReference>
<feature type="region of interest" description="Disordered" evidence="8">
    <location>
        <begin position="3477"/>
        <end position="3587"/>
    </location>
</feature>
<dbReference type="InterPro" id="IPR043197">
    <property type="entry name" value="Plakin"/>
</dbReference>
<evidence type="ECO:0000256" key="3">
    <source>
        <dbReference type="ARBA" id="ARBA00022553"/>
    </source>
</evidence>
<dbReference type="GO" id="GO:0045104">
    <property type="term" value="P:intermediate filament cytoskeleton organization"/>
    <property type="evidence" value="ECO:0007669"/>
    <property type="project" value="InterPro"/>
</dbReference>
<dbReference type="Gene3D" id="2.30.30.40">
    <property type="entry name" value="SH3 Domains"/>
    <property type="match status" value="1"/>
</dbReference>
<evidence type="ECO:0000313" key="10">
    <source>
        <dbReference type="Proteomes" id="UP000749559"/>
    </source>
</evidence>
<comment type="caution">
    <text evidence="9">The sequence shown here is derived from an EMBL/GenBank/DDBJ whole genome shotgun (WGS) entry which is preliminary data.</text>
</comment>
<dbReference type="Gene3D" id="1.10.238.10">
    <property type="entry name" value="EF-hand"/>
    <property type="match status" value="1"/>
</dbReference>
<dbReference type="InterPro" id="IPR011992">
    <property type="entry name" value="EF-hand-dom_pair"/>
</dbReference>
<dbReference type="GO" id="GO:0005882">
    <property type="term" value="C:intermediate filament"/>
    <property type="evidence" value="ECO:0007669"/>
    <property type="project" value="TreeGrafter"/>
</dbReference>
<sequence length="3587" mass="405246">MSYRTRSPYSNRTAYGVRFNGFTVPFNSPTYLPSNRMGSRRVVRSPGECLDWIKQKQAAIEEEPLGENFASVQDAREGARKDKVEIDEFKAQMEKFKQPKVLLSTKSWNENRRGSMFMYQLVKWESKYSAEEIQAMTSGYNTLTDLSTAKQKCLESLMFVSELEEYYSNLAVEIDTRALQLSEEATTSDSLKHVGSGSDVVTNTYQKCIYAVRNTWRWLGQVNHCLEIHMKNAAQYHQFFHEVNHCEQGLNDLIGWLNRYNNSQRSKDPMEEMKDIKDATKTLLDFQAAVEALVTRSGDVVPLKQRKDPDGLPRPVTALVPYSQDGVDITEQEEYILVNNSDPTKWRIRVKDVEVTLPAIIFVIGAPDREAVDRARRLRMRLLACWKSCLSIVRHQLTIFMNDVLQDDTNDDVAELRRDQRKEVLQFLHDTLDKLCPPDPRDAPYIALEDTCSQLTDTIQQSRGEPRYTNGSDNGKWKTYSKLLNTYEDLQTYVTTYEELLASTKEEHYYLIRSMLNEIKFVTNAYVERMKPVEIDHTVPIELQDRLRVPKYMALNERKATPFPESSTKRRDITVLTNGDNVEEEETTLLKSTIKETKTFVIVGVIDPRNDEQVSIYEAIADKIIDQVDGVYRNPETGSTMPIPEAMNKGLIAVEFTDKTVEEETTETDVVTKATSLETTTYSVTGVIDPLNKKTISVAEAIDRGILDQHAGMYVDVYNNTSISVAEAIEKGFVLVTEEFVEPRKLVNGVNCEVHGDISDDDDNTGSAQAQYVSKSFVILGVIDPISNCEISYDEAIKRGILDIENGLYIDPKTGERISIADAIRKGYLKARLADPTTDVGNRCLVTTRVLEVIRQKSEDNESNKSSIDDVDMTVLTTNEAAYNNLKNLIDVNIRGIKDPATGYDLTVDEAYNGSIVHMDKLEYNDQNGDSVNIQEAAALGCVQINTAKDILVGYEVNSLDNCFKAGNIDITTGRYTDSNSGNNITIAEAIAAGSLDPNGVCYSDKDNNIMSLAYAIENNLFDPDIGAVVDAESGTAMSLQQAVSTGAINPTINPVEICKQAASLKFLNSFLDPSLIKGIKDPTTSKDITIKAAVLKGVLDIPNALYNDMKSDNMQNIHDAVESGAITPETAKQLLGAMKQMSLGESIVPSMINYDTGKFTHPDTKQRITIDNAIDQGFLDPSHIYCVDPTSEQITNLGNLIDEGRVEAKSGRCIDPNTNVGLSLRNAIKRGIINPDINPEYILHQSAPLKDFLRAGKLNAADALLIAPNGDSISLRDAMANGYITNGTLIRIDPSTGNVILADSADGIVAAMMDINNELTWLNDIEKQLLKQHRPKEDISDIGNALDQAENLEMEIEGHKDPIDNILQTADVVMENNKNARKEQLSKQQLQQLKVNAADLSMLYEEVSSQASGRVPKLTAMNDKMGTFYNQLDSLEEWLDNAEAEIDTIQHSLGDIDRCEQQCQQTEHFLKEAVAVDSTLQELVNTGMQYQQEAKGYEETLKQYKRAKNQGVYQPSQQQQPIIEKDVATAKARYTNIMEKCKDLIDDLAGTIHKNKEFKDLQAQLGDTLSCLGEQLYTCVDGNQNGDVDQQLSRVNDIASNLASNGKLVEDLIKSGNDLVRTLKRGNNRNNYDIENILQAIENQHKELTSLATLKQNELNTKLMENQDASNALDDLLEWIGESEDVFDNLAPVSLDTDELNQQIMAHRVITTDIANHKPAIEALATQARVINAPEGRIDDLESRYIDLESRASARGQELEAVEDRISEFQQAVNQLNSWIGNSVESLHKQENMRNAQVASKNINDLYANKNAKQDQLNNIKVMAKDLINDPNTGNKSKLRETLTDVQSRWNQLGEALAQMLSMEAIGNVDELLRYLDQAERDINTAEPISADPETIAMQLRDHKIINDELVDKKISVKQMIDKANKMLRQTTSPEAATIKNKLDAIRNQTDLVCRLGSDRMAQLEEALPLASHFSETLSDLTSWAGEIEAEINSLGRMGQSPEQIKKQQDVAKATQRIIEDHKPLVEDLANSGRELRKLCNENDGIQIQDDVTHMCTRYDDVKAAIREKTNALDDAYRQAASEVSEAVDGLLDELRHIEDQYESSDPVDSQPNKLHQQINDTQNLLEDLDRRRGAIRETKEGAAQLINNLQDSNEKEDVEDLKVKISELEKLDGTLSKACAERARALGDALKVAERFSDQYQNAISAIKDGQDNLASQDSPGVDAVTVKQQQKELQSIKDELQKTRLPVEDCKRTCDQLKNMCGAGAQMDLQKQMEDMITLVDDVNETVRDREEELVSALDNACGFDNTLQSIYGWLTKAEDKFTTMRPVATDSRAARIQIEELKVVKVLLLPKSSEIQRLNHTLADIKSTSPVTAEALSEPCRDVTERFDKLIREISDRERLLNDNMVRLGETEHALDDIIGYLQEMEQEVINLDDVYGDPRSVEEHLRKLQMLQKDIQNQSPTIDSINTAINEMMSRCREGASPMKAKQNEMNGLWHSVNVFAKDKENMILDTLKEAKAFMGDVEDLIQWQADYRADIKSSAPLGALPDTAQKQYGKFMDTFKLMEDKDDEVKMLLLNGEDMLARCRERDTSQLRDSLSKLKRKWHNTKTKAKAKKKKMEEHLQNVNEFHAVLHVHTDWLNQAEKILAKFKHPSKLVERVTQQIHEHRSFKEDIEAHKQVMQNLDLTGTYLKYFGRKQDTVYIKNLLISIKLRWKKLVRRADERGRLLSQAYREDKRFYDAWKGLLCWLDESEIKLAKFNNCQSSQLVKQDMEELKHFQHEMTSKHPQFYSTMRAGRNLKDRCTKTDPERDVLQNMLDELKNNWTVVRSLVSQRQNKLDEALLSSGRYGDAIQSLNEWLSRAAENLGEHQPVLGDIDTVNILAEQNKSFQQELEARESTLATIKSSPHLDPSLLSQLDDLTHLWDKVRHLTGTREGRLDDALNLAEEFNDVVQVMRDWLPQAESELKFRALPEDEDAIIELIENHEHFQEQLESYRPTVDRIKSLGNDILENCHPNAIRFIKYYLTITQTRWEQAITRSQARSQRLQEALRNIRGNAALLEDLLTWLSEAQTLLNAKEKDPIPEDLTIVEQLMKEHLEFHEDLATKSHDVDKVTKAPARESKKTKQYGSNWKLNETEGLSPRVVALQTKWRTIWRMSVDRKKTLQDLLDHLLELESFKNFDFDLWRQRYMNWIKAKKLRITDFFRRQDKEGHGTLNRYDFVEGMLTSRFPTNRTELNAVFDIFDQDNSGEIDYREFVDALKPERFRAKMKNVKRQMTDSELIHDEIERQISHCTCRHQFKCAKIGEGKYKFGENQKLRLVRFLNSTVMIRVGGGWVTLETFVEQNDPCKAKIKIHEFREQMLSPESSFHSTSGTGRLSLSVPRRKSTTATPRKQSDAGYASGGSRSLLDSRRSLGSAASSWSHLSHNAPGLSQYRGNTPDFGGASPRSLALSRRDLGRAASSWSNLAIRSTLSPMSPVRSREVSSQGSSGSITKRRPSQSSSGSSESPLRSTAISPSPLSTNRRPSSRGPITSTPKTNGTNGLSRSKSGTRVASSSRSTSSSRAKSPHRPQTPKQKLGRDTIAY</sequence>
<proteinExistence type="predicted"/>
<dbReference type="CDD" id="cd00051">
    <property type="entry name" value="EFh"/>
    <property type="match status" value="1"/>
</dbReference>
<dbReference type="CDD" id="cd00176">
    <property type="entry name" value="SPEC"/>
    <property type="match status" value="8"/>
</dbReference>
<evidence type="ECO:0000256" key="8">
    <source>
        <dbReference type="SAM" id="MobiDB-lite"/>
    </source>
</evidence>
<feature type="compositionally biased region" description="Polar residues" evidence="8">
    <location>
        <begin position="3515"/>
        <end position="3546"/>
    </location>
</feature>
<dbReference type="Proteomes" id="UP000749559">
    <property type="component" value="Unassembled WGS sequence"/>
</dbReference>
<dbReference type="PANTHER" id="PTHR23169:SF23">
    <property type="entry name" value="SHORT STOP, ISOFORM H"/>
    <property type="match status" value="1"/>
</dbReference>
<dbReference type="EMBL" id="CAIIXF020000007">
    <property type="protein sequence ID" value="CAH1789989.1"/>
    <property type="molecule type" value="Genomic_DNA"/>
</dbReference>
<dbReference type="InterPro" id="IPR018159">
    <property type="entry name" value="Spectrin/alpha-actinin"/>
</dbReference>
<feature type="compositionally biased region" description="Polar residues" evidence="8">
    <location>
        <begin position="3366"/>
        <end position="3380"/>
    </location>
</feature>
<evidence type="ECO:0000256" key="4">
    <source>
        <dbReference type="ARBA" id="ARBA00022737"/>
    </source>
</evidence>
<dbReference type="Pfam" id="PF17902">
    <property type="entry name" value="SH3_10"/>
    <property type="match status" value="1"/>
</dbReference>
<dbReference type="InterPro" id="IPR002017">
    <property type="entry name" value="Spectrin_repeat"/>
</dbReference>
<dbReference type="Gene3D" id="3.90.1290.10">
    <property type="entry name" value="Plakin repeat"/>
    <property type="match status" value="3"/>
</dbReference>
<feature type="coiled-coil region" evidence="7">
    <location>
        <begin position="2137"/>
        <end position="2173"/>
    </location>
</feature>
<dbReference type="InterPro" id="IPR036534">
    <property type="entry name" value="GAR_dom_sf"/>
</dbReference>
<evidence type="ECO:0000256" key="2">
    <source>
        <dbReference type="ARBA" id="ARBA00022490"/>
    </source>
</evidence>
<dbReference type="SUPFAM" id="SSF143575">
    <property type="entry name" value="GAS2 domain-like"/>
    <property type="match status" value="1"/>
</dbReference>
<keyword evidence="10" id="KW-1185">Reference proteome</keyword>
<dbReference type="GO" id="GO:0005509">
    <property type="term" value="F:calcium ion binding"/>
    <property type="evidence" value="ECO:0007669"/>
    <property type="project" value="InterPro"/>
</dbReference>
<protein>
    <submittedName>
        <fullName evidence="9">Uncharacterized protein</fullName>
    </submittedName>
</protein>
<keyword evidence="6" id="KW-0206">Cytoskeleton</keyword>
<dbReference type="PROSITE" id="PS00018">
    <property type="entry name" value="EF_HAND_1"/>
    <property type="match status" value="1"/>
</dbReference>
<dbReference type="InterPro" id="IPR002048">
    <property type="entry name" value="EF_hand_dom"/>
</dbReference>
<dbReference type="Pfam" id="PF00681">
    <property type="entry name" value="Plectin"/>
    <property type="match status" value="1"/>
</dbReference>
<evidence type="ECO:0000256" key="7">
    <source>
        <dbReference type="SAM" id="Coils"/>
    </source>
</evidence>
<organism evidence="9 10">
    <name type="scientific">Owenia fusiformis</name>
    <name type="common">Polychaete worm</name>
    <dbReference type="NCBI Taxonomy" id="6347"/>
    <lineage>
        <taxon>Eukaryota</taxon>
        <taxon>Metazoa</taxon>
        <taxon>Spiralia</taxon>
        <taxon>Lophotrochozoa</taxon>
        <taxon>Annelida</taxon>
        <taxon>Polychaeta</taxon>
        <taxon>Sedentaria</taxon>
        <taxon>Canalipalpata</taxon>
        <taxon>Sabellida</taxon>
        <taxon>Oweniida</taxon>
        <taxon>Oweniidae</taxon>
        <taxon>Owenia</taxon>
    </lineage>
</organism>
<comment type="subcellular location">
    <subcellularLocation>
        <location evidence="1">Cytoplasm</location>
        <location evidence="1">Cytoskeleton</location>
    </subcellularLocation>
</comment>
<dbReference type="SMART" id="SM00243">
    <property type="entry name" value="GAS2"/>
    <property type="match status" value="1"/>
</dbReference>
<dbReference type="InterPro" id="IPR041615">
    <property type="entry name" value="Desmoplakin_SH3"/>
</dbReference>
<reference evidence="9" key="1">
    <citation type="submission" date="2022-03" db="EMBL/GenBank/DDBJ databases">
        <authorList>
            <person name="Martin C."/>
        </authorList>
    </citation>
    <scope>NUCLEOTIDE SEQUENCE</scope>
</reference>
<evidence type="ECO:0000256" key="6">
    <source>
        <dbReference type="ARBA" id="ARBA00023212"/>
    </source>
</evidence>
<dbReference type="InterPro" id="IPR001101">
    <property type="entry name" value="Plectin_repeat"/>
</dbReference>
<dbReference type="SUPFAM" id="SSF46966">
    <property type="entry name" value="Spectrin repeat"/>
    <property type="match status" value="13"/>
</dbReference>